<evidence type="ECO:0000313" key="8">
    <source>
        <dbReference type="EMBL" id="TWI84544.1"/>
    </source>
</evidence>
<dbReference type="Proteomes" id="UP000316778">
    <property type="component" value="Unassembled WGS sequence"/>
</dbReference>
<evidence type="ECO:0000256" key="5">
    <source>
        <dbReference type="ARBA" id="ARBA00023237"/>
    </source>
</evidence>
<dbReference type="GO" id="GO:0009279">
    <property type="term" value="C:cell outer membrane"/>
    <property type="evidence" value="ECO:0007669"/>
    <property type="project" value="UniProtKB-SubCell"/>
</dbReference>
<dbReference type="Pfam" id="PF14322">
    <property type="entry name" value="SusD-like_3"/>
    <property type="match status" value="1"/>
</dbReference>
<dbReference type="Pfam" id="PF07980">
    <property type="entry name" value="SusD_RagB"/>
    <property type="match status" value="1"/>
</dbReference>
<dbReference type="Gene3D" id="1.25.40.10">
    <property type="entry name" value="Tetratricopeptide repeat domain"/>
    <property type="match status" value="1"/>
</dbReference>
<evidence type="ECO:0000256" key="3">
    <source>
        <dbReference type="ARBA" id="ARBA00022729"/>
    </source>
</evidence>
<evidence type="ECO:0000256" key="1">
    <source>
        <dbReference type="ARBA" id="ARBA00004442"/>
    </source>
</evidence>
<name>A0A562SUB5_CHIJA</name>
<accession>A0A562SUB5</accession>
<keyword evidence="3" id="KW-0732">Signal</keyword>
<dbReference type="InterPro" id="IPR011990">
    <property type="entry name" value="TPR-like_helical_dom_sf"/>
</dbReference>
<comment type="caution">
    <text evidence="8">The sequence shown here is derived from an EMBL/GenBank/DDBJ whole genome shotgun (WGS) entry which is preliminary data.</text>
</comment>
<evidence type="ECO:0000256" key="4">
    <source>
        <dbReference type="ARBA" id="ARBA00023136"/>
    </source>
</evidence>
<dbReference type="AlphaFoldDB" id="A0A562SUB5"/>
<organism evidence="8 9">
    <name type="scientific">Chitinophaga japonensis</name>
    <name type="common">Flexibacter japonensis</name>
    <dbReference type="NCBI Taxonomy" id="104662"/>
    <lineage>
        <taxon>Bacteria</taxon>
        <taxon>Pseudomonadati</taxon>
        <taxon>Bacteroidota</taxon>
        <taxon>Chitinophagia</taxon>
        <taxon>Chitinophagales</taxon>
        <taxon>Chitinophagaceae</taxon>
        <taxon>Chitinophaga</taxon>
    </lineage>
</organism>
<evidence type="ECO:0000256" key="2">
    <source>
        <dbReference type="ARBA" id="ARBA00006275"/>
    </source>
</evidence>
<dbReference type="RefSeq" id="WP_145718283.1">
    <property type="nucleotide sequence ID" value="NZ_BAAAFY010000002.1"/>
</dbReference>
<dbReference type="Gene3D" id="1.25.40.390">
    <property type="match status" value="1"/>
</dbReference>
<comment type="similarity">
    <text evidence="2">Belongs to the SusD family.</text>
</comment>
<feature type="domain" description="RagB/SusD" evidence="6">
    <location>
        <begin position="352"/>
        <end position="533"/>
    </location>
</feature>
<keyword evidence="9" id="KW-1185">Reference proteome</keyword>
<sequence>MTKQHINKWFLAGCVSMSMLLGACTKDLDRTPFYDETSASVYEDFSNYKSVLAKLYAGYAISGQQGPAGKPDLTGIDEGFSNYIRQYWQAQELCTDEAVISWNDGTLPDYHKMTWTSGNEFIKATYDRIYYEVAVCNEFIRETTDDKLNGHGITGADLEEAKHYRAEARFLRALAYWHALDLFGNVPFATENDEVSASFLPPQISRADLFAYIESELTAIENDLVDARQNEYGRADKAAAWTLLAKLYLNAEVYINQSKYTEAITYCNKVIAAGYSLSDEYRKLFLADNNTSPELIFPITFDGIRTKTYGGMTYLVHAQVGGNMDASSFGINGGWSGLRTTSAFVNLFADVSGNTDKRAMFFTNGQQLEIDDIFNFTHGYAIAKYRNVTAAGVHGSDQTGDFPDTDYPMFRLADVYLMYAEAVLRGGAGGSTATAVQYVNALRERAYGNTNGNITAAQLTLDLVLNERGRELFWEGHRRTDLIRFGKFTGSSYLWPWKGGVKEGKAVEDFRTLYPIPATDRTANPNLEQNNGY</sequence>
<reference evidence="8 9" key="1">
    <citation type="journal article" date="2013" name="Stand. Genomic Sci.">
        <title>Genomic Encyclopedia of Type Strains, Phase I: The one thousand microbial genomes (KMG-I) project.</title>
        <authorList>
            <person name="Kyrpides N.C."/>
            <person name="Woyke T."/>
            <person name="Eisen J.A."/>
            <person name="Garrity G."/>
            <person name="Lilburn T.G."/>
            <person name="Beck B.J."/>
            <person name="Whitman W.B."/>
            <person name="Hugenholtz P."/>
            <person name="Klenk H.P."/>
        </authorList>
    </citation>
    <scope>NUCLEOTIDE SEQUENCE [LARGE SCALE GENOMIC DNA]</scope>
    <source>
        <strain evidence="8 9">DSM 13484</strain>
    </source>
</reference>
<gene>
    <name evidence="8" type="ORF">LX66_4914</name>
</gene>
<evidence type="ECO:0000259" key="6">
    <source>
        <dbReference type="Pfam" id="PF07980"/>
    </source>
</evidence>
<dbReference type="Gene3D" id="1.10.3780.10">
    <property type="entry name" value="SusD-like"/>
    <property type="match status" value="1"/>
</dbReference>
<keyword evidence="5" id="KW-0998">Cell outer membrane</keyword>
<evidence type="ECO:0000259" key="7">
    <source>
        <dbReference type="Pfam" id="PF14322"/>
    </source>
</evidence>
<evidence type="ECO:0000313" key="9">
    <source>
        <dbReference type="Proteomes" id="UP000316778"/>
    </source>
</evidence>
<dbReference type="InterPro" id="IPR012944">
    <property type="entry name" value="SusD_RagB_dom"/>
</dbReference>
<dbReference type="CDD" id="cd08977">
    <property type="entry name" value="SusD"/>
    <property type="match status" value="1"/>
</dbReference>
<dbReference type="InterPro" id="IPR033985">
    <property type="entry name" value="SusD-like_N"/>
</dbReference>
<dbReference type="EMBL" id="VLLG01000005">
    <property type="protein sequence ID" value="TWI84544.1"/>
    <property type="molecule type" value="Genomic_DNA"/>
</dbReference>
<dbReference type="OrthoDB" id="9783641at2"/>
<dbReference type="SUPFAM" id="SSF48452">
    <property type="entry name" value="TPR-like"/>
    <property type="match status" value="1"/>
</dbReference>
<keyword evidence="4" id="KW-0472">Membrane</keyword>
<dbReference type="PROSITE" id="PS51257">
    <property type="entry name" value="PROKAR_LIPOPROTEIN"/>
    <property type="match status" value="1"/>
</dbReference>
<comment type="subcellular location">
    <subcellularLocation>
        <location evidence="1">Cell outer membrane</location>
    </subcellularLocation>
</comment>
<protein>
    <submittedName>
        <fullName evidence="8">Putative outer membrane starch-binding protein</fullName>
    </submittedName>
</protein>
<feature type="domain" description="SusD-like N-terminal" evidence="7">
    <location>
        <begin position="103"/>
        <end position="249"/>
    </location>
</feature>
<proteinExistence type="inferred from homology"/>